<dbReference type="AlphaFoldDB" id="A0AAW1V3X4"/>
<evidence type="ECO:0000256" key="3">
    <source>
        <dbReference type="ARBA" id="ARBA00022833"/>
    </source>
</evidence>
<dbReference type="Gene3D" id="2.30.30.40">
    <property type="entry name" value="SH3 Domains"/>
    <property type="match status" value="1"/>
</dbReference>
<dbReference type="PROSITE" id="PS00479">
    <property type="entry name" value="ZF_DAG_PE_1"/>
    <property type="match status" value="1"/>
</dbReference>
<organism evidence="7 8">
    <name type="scientific">Henosepilachna vigintioctopunctata</name>
    <dbReference type="NCBI Taxonomy" id="420089"/>
    <lineage>
        <taxon>Eukaryota</taxon>
        <taxon>Metazoa</taxon>
        <taxon>Ecdysozoa</taxon>
        <taxon>Arthropoda</taxon>
        <taxon>Hexapoda</taxon>
        <taxon>Insecta</taxon>
        <taxon>Pterygota</taxon>
        <taxon>Neoptera</taxon>
        <taxon>Endopterygota</taxon>
        <taxon>Coleoptera</taxon>
        <taxon>Polyphaga</taxon>
        <taxon>Cucujiformia</taxon>
        <taxon>Coccinelloidea</taxon>
        <taxon>Coccinellidae</taxon>
        <taxon>Epilachninae</taxon>
        <taxon>Epilachnini</taxon>
        <taxon>Henosepilachna</taxon>
    </lineage>
</organism>
<dbReference type="Proteomes" id="UP001431783">
    <property type="component" value="Unassembled WGS sequence"/>
</dbReference>
<evidence type="ECO:0000313" key="8">
    <source>
        <dbReference type="Proteomes" id="UP001431783"/>
    </source>
</evidence>
<evidence type="ECO:0000256" key="1">
    <source>
        <dbReference type="ARBA" id="ARBA00022443"/>
    </source>
</evidence>
<dbReference type="Pfam" id="PF07653">
    <property type="entry name" value="SH3_2"/>
    <property type="match status" value="1"/>
</dbReference>
<evidence type="ECO:0000259" key="5">
    <source>
        <dbReference type="PROSITE" id="PS50002"/>
    </source>
</evidence>
<dbReference type="InterPro" id="IPR046349">
    <property type="entry name" value="C1-like_sf"/>
</dbReference>
<keyword evidence="3" id="KW-0862">Zinc</keyword>
<gene>
    <name evidence="7" type="ORF">WA026_010460</name>
</gene>
<dbReference type="PROSITE" id="PS50002">
    <property type="entry name" value="SH3"/>
    <property type="match status" value="1"/>
</dbReference>
<dbReference type="SUPFAM" id="SSF57889">
    <property type="entry name" value="Cysteine-rich domain"/>
    <property type="match status" value="1"/>
</dbReference>
<evidence type="ECO:0000256" key="4">
    <source>
        <dbReference type="PROSITE-ProRule" id="PRU00192"/>
    </source>
</evidence>
<evidence type="ECO:0008006" key="9">
    <source>
        <dbReference type="Google" id="ProtNLM"/>
    </source>
</evidence>
<evidence type="ECO:0000313" key="7">
    <source>
        <dbReference type="EMBL" id="KAK9890367.1"/>
    </source>
</evidence>
<dbReference type="SUPFAM" id="SSF50044">
    <property type="entry name" value="SH3-domain"/>
    <property type="match status" value="1"/>
</dbReference>
<dbReference type="SMART" id="SM00326">
    <property type="entry name" value="SH3"/>
    <property type="match status" value="1"/>
</dbReference>
<dbReference type="InterPro" id="IPR002219">
    <property type="entry name" value="PKC_DAG/PE"/>
</dbReference>
<evidence type="ECO:0000259" key="6">
    <source>
        <dbReference type="PROSITE" id="PS50081"/>
    </source>
</evidence>
<reference evidence="7 8" key="1">
    <citation type="submission" date="2023-03" db="EMBL/GenBank/DDBJ databases">
        <title>Genome insight into feeding habits of ladybird beetles.</title>
        <authorList>
            <person name="Li H.-S."/>
            <person name="Huang Y.-H."/>
            <person name="Pang H."/>
        </authorList>
    </citation>
    <scope>NUCLEOTIDE SEQUENCE [LARGE SCALE GENOMIC DNA]</scope>
    <source>
        <strain evidence="7">SYSU_2023b</strain>
        <tissue evidence="7">Whole body</tissue>
    </source>
</reference>
<keyword evidence="8" id="KW-1185">Reference proteome</keyword>
<name>A0AAW1V3X4_9CUCU</name>
<protein>
    <recommendedName>
        <fullName evidence="9">SH3 domain-containing protein</fullName>
    </recommendedName>
</protein>
<dbReference type="EMBL" id="JARQZJ010000125">
    <property type="protein sequence ID" value="KAK9890367.1"/>
    <property type="molecule type" value="Genomic_DNA"/>
</dbReference>
<feature type="domain" description="SH3" evidence="5">
    <location>
        <begin position="2"/>
        <end position="72"/>
    </location>
</feature>
<dbReference type="PROSITE" id="PS50081">
    <property type="entry name" value="ZF_DAG_PE_2"/>
    <property type="match status" value="1"/>
</dbReference>
<proteinExistence type="predicted"/>
<comment type="caution">
    <text evidence="7">The sequence shown here is derived from an EMBL/GenBank/DDBJ whole genome shotgun (WGS) entry which is preliminary data.</text>
</comment>
<dbReference type="InterPro" id="IPR036028">
    <property type="entry name" value="SH3-like_dom_sf"/>
</dbReference>
<sequence length="233" mass="26273">MGEYALYKVIQTCIGSNENGSVEFQKDDVVEILVQSLFSKNKSDKHGWLYAYNRKTMQSGYIPVEYIKLLGSEVNKTIHHPSALGIEDVSFATSSGIIDTDGRINIKHNFHSLFVVKPILCNYCRDYIWGRGRICIKCRDCHACFHSICTRRSSNLCQKIPDVHQPLTNFDKEYGTVINILLLALFLIGQNKVVEITGKISTHANVVPYKVTAALLIVSSKIYRVLKASSERV</sequence>
<keyword evidence="2" id="KW-0479">Metal-binding</keyword>
<dbReference type="InterPro" id="IPR001452">
    <property type="entry name" value="SH3_domain"/>
</dbReference>
<dbReference type="Gene3D" id="3.30.60.20">
    <property type="match status" value="1"/>
</dbReference>
<dbReference type="Pfam" id="PF00130">
    <property type="entry name" value="C1_1"/>
    <property type="match status" value="1"/>
</dbReference>
<accession>A0AAW1V3X4</accession>
<dbReference type="SMART" id="SM00109">
    <property type="entry name" value="C1"/>
    <property type="match status" value="1"/>
</dbReference>
<feature type="domain" description="Phorbol-ester/DAG-type" evidence="6">
    <location>
        <begin position="107"/>
        <end position="157"/>
    </location>
</feature>
<evidence type="ECO:0000256" key="2">
    <source>
        <dbReference type="ARBA" id="ARBA00022723"/>
    </source>
</evidence>
<dbReference type="GO" id="GO:0046872">
    <property type="term" value="F:metal ion binding"/>
    <property type="evidence" value="ECO:0007669"/>
    <property type="project" value="UniProtKB-KW"/>
</dbReference>
<keyword evidence="1 4" id="KW-0728">SH3 domain</keyword>